<sequence length="75" mass="8486">MRKCKANIYKNREKTTVFGLFHCWGSEFEEFENGPGNYTVAIIEMSDGTIKTAGPSELQFLPDSFSMPGWGEEDD</sequence>
<dbReference type="EMBL" id="VSSQ01022508">
    <property type="protein sequence ID" value="MPM68869.1"/>
    <property type="molecule type" value="Genomic_DNA"/>
</dbReference>
<proteinExistence type="predicted"/>
<organism evidence="1">
    <name type="scientific">bioreactor metagenome</name>
    <dbReference type="NCBI Taxonomy" id="1076179"/>
    <lineage>
        <taxon>unclassified sequences</taxon>
        <taxon>metagenomes</taxon>
        <taxon>ecological metagenomes</taxon>
    </lineage>
</organism>
<evidence type="ECO:0000313" key="1">
    <source>
        <dbReference type="EMBL" id="MPM68869.1"/>
    </source>
</evidence>
<dbReference type="AlphaFoldDB" id="A0A645BTX2"/>
<accession>A0A645BTX2</accession>
<comment type="caution">
    <text evidence="1">The sequence shown here is derived from an EMBL/GenBank/DDBJ whole genome shotgun (WGS) entry which is preliminary data.</text>
</comment>
<name>A0A645BTX2_9ZZZZ</name>
<reference evidence="1" key="1">
    <citation type="submission" date="2019-08" db="EMBL/GenBank/DDBJ databases">
        <authorList>
            <person name="Kucharzyk K."/>
            <person name="Murdoch R.W."/>
            <person name="Higgins S."/>
            <person name="Loffler F."/>
        </authorList>
    </citation>
    <scope>NUCLEOTIDE SEQUENCE</scope>
</reference>
<gene>
    <name evidence="1" type="ORF">SDC9_115804</name>
</gene>
<protein>
    <submittedName>
        <fullName evidence="1">Uncharacterized protein</fullName>
    </submittedName>
</protein>